<evidence type="ECO:0000256" key="5">
    <source>
        <dbReference type="ARBA" id="ARBA00023211"/>
    </source>
</evidence>
<dbReference type="GO" id="GO:0070006">
    <property type="term" value="F:metalloaminopeptidase activity"/>
    <property type="evidence" value="ECO:0007669"/>
    <property type="project" value="InterPro"/>
</dbReference>
<evidence type="ECO:0000256" key="4">
    <source>
        <dbReference type="ARBA" id="ARBA00022801"/>
    </source>
</evidence>
<dbReference type="PANTHER" id="PTHR11963:SF48">
    <property type="entry name" value="DIPEPTIDASE B, ISOFORM A"/>
    <property type="match status" value="1"/>
</dbReference>
<keyword evidence="5" id="KW-0464">Manganese</keyword>
<gene>
    <name evidence="7" type="ORF">DB31_0983</name>
</gene>
<keyword evidence="8" id="KW-1185">Reference proteome</keyword>
<dbReference type="Gene3D" id="3.40.630.10">
    <property type="entry name" value="Zn peptidases"/>
    <property type="match status" value="1"/>
</dbReference>
<dbReference type="InterPro" id="IPR000819">
    <property type="entry name" value="Peptidase_M17_C"/>
</dbReference>
<dbReference type="Pfam" id="PF00883">
    <property type="entry name" value="Peptidase_M17"/>
    <property type="match status" value="1"/>
</dbReference>
<dbReference type="GO" id="GO:0030145">
    <property type="term" value="F:manganese ion binding"/>
    <property type="evidence" value="ECO:0007669"/>
    <property type="project" value="InterPro"/>
</dbReference>
<dbReference type="Proteomes" id="UP000028725">
    <property type="component" value="Unassembled WGS sequence"/>
</dbReference>
<feature type="domain" description="Cytosol aminopeptidase" evidence="6">
    <location>
        <begin position="343"/>
        <end position="350"/>
    </location>
</feature>
<dbReference type="PANTHER" id="PTHR11963">
    <property type="entry name" value="LEUCINE AMINOPEPTIDASE-RELATED"/>
    <property type="match status" value="1"/>
</dbReference>
<dbReference type="PRINTS" id="PR00481">
    <property type="entry name" value="LAMNOPPTDASE"/>
</dbReference>
<dbReference type="PROSITE" id="PS00631">
    <property type="entry name" value="CYTOSOL_AP"/>
    <property type="match status" value="1"/>
</dbReference>
<accession>A0A085WFP7</accession>
<evidence type="ECO:0000256" key="1">
    <source>
        <dbReference type="ARBA" id="ARBA00009528"/>
    </source>
</evidence>
<evidence type="ECO:0000256" key="2">
    <source>
        <dbReference type="ARBA" id="ARBA00022438"/>
    </source>
</evidence>
<protein>
    <submittedName>
        <fullName evidence="7">Cytosol aminopeptidase PepA</fullName>
    </submittedName>
</protein>
<name>A0A085WFP7_9BACT</name>
<dbReference type="EMBL" id="JMCB01000010">
    <property type="protein sequence ID" value="KFE66510.1"/>
    <property type="molecule type" value="Genomic_DNA"/>
</dbReference>
<evidence type="ECO:0000256" key="3">
    <source>
        <dbReference type="ARBA" id="ARBA00022670"/>
    </source>
</evidence>
<evidence type="ECO:0000313" key="7">
    <source>
        <dbReference type="EMBL" id="KFE66510.1"/>
    </source>
</evidence>
<keyword evidence="3" id="KW-0645">Protease</keyword>
<dbReference type="AlphaFoldDB" id="A0A085WFP7"/>
<dbReference type="GO" id="GO:0006508">
    <property type="term" value="P:proteolysis"/>
    <property type="evidence" value="ECO:0007669"/>
    <property type="project" value="UniProtKB-KW"/>
</dbReference>
<dbReference type="STRING" id="394096.DB31_0983"/>
<comment type="similarity">
    <text evidence="1">Belongs to the peptidase M17 family.</text>
</comment>
<evidence type="ECO:0000313" key="8">
    <source>
        <dbReference type="Proteomes" id="UP000028725"/>
    </source>
</evidence>
<dbReference type="InterPro" id="IPR011356">
    <property type="entry name" value="Leucine_aapep/pepB"/>
</dbReference>
<keyword evidence="2 7" id="KW-0031">Aminopeptidase</keyword>
<dbReference type="GO" id="GO:0005737">
    <property type="term" value="C:cytoplasm"/>
    <property type="evidence" value="ECO:0007669"/>
    <property type="project" value="InterPro"/>
</dbReference>
<evidence type="ECO:0000259" key="6">
    <source>
        <dbReference type="PROSITE" id="PS00631"/>
    </source>
</evidence>
<comment type="caution">
    <text evidence="7">The sequence shown here is derived from an EMBL/GenBank/DDBJ whole genome shotgun (WGS) entry which is preliminary data.</text>
</comment>
<dbReference type="SUPFAM" id="SSF53187">
    <property type="entry name" value="Zn-dependent exopeptidases"/>
    <property type="match status" value="1"/>
</dbReference>
<reference evidence="7 8" key="1">
    <citation type="submission" date="2014-04" db="EMBL/GenBank/DDBJ databases">
        <title>Genome assembly of Hyalangium minutum DSM 14724.</title>
        <authorList>
            <person name="Sharma G."/>
            <person name="Subramanian S."/>
        </authorList>
    </citation>
    <scope>NUCLEOTIDE SEQUENCE [LARGE SCALE GENOMIC DNA]</scope>
    <source>
        <strain evidence="7 8">DSM 14724</strain>
    </source>
</reference>
<keyword evidence="4" id="KW-0378">Hydrolase</keyword>
<dbReference type="PATRIC" id="fig|394096.3.peg.5330"/>
<organism evidence="7 8">
    <name type="scientific">Hyalangium minutum</name>
    <dbReference type="NCBI Taxonomy" id="394096"/>
    <lineage>
        <taxon>Bacteria</taxon>
        <taxon>Pseudomonadati</taxon>
        <taxon>Myxococcota</taxon>
        <taxon>Myxococcia</taxon>
        <taxon>Myxococcales</taxon>
        <taxon>Cystobacterineae</taxon>
        <taxon>Archangiaceae</taxon>
        <taxon>Hyalangium</taxon>
    </lineage>
</organism>
<sequence>MIEGAAEASAAAKDSDALVVVAPAPLRTSLEKLGLPDEWRRALEAALSVDQSLAEGSPAPTVVAVPSAPGGRVVLAPTAPIAHDTDDCRVLSEAAATAIARAVQAGASQPLLAVAVPDGARFARTLEVCALSAVATAWEPLEARESPARKAPPVRLRKLSVLNLSSEAAARANALEKGRAMCRDLVTGGPERLTPLRFAEYCEAAFKGTGVRVAVQKDVSGYPLLAAVARASMRVERHRPCVVCLDWVPEGHVTRTLLLAGKGVTYDMGGADLKTNGGMAGMSRDKGGAATVAGLVRVLAERKIPGLRVIALLGMVRNSIGDESFVSDEIIPARSGVRVRIGNTDAEGRLVLADLLAALKEGADPATATLVSVATLTGHVYRAFGPYVGAIENGPARAQGFIRTLAEAGELLGEPLETTRPRREDYQFVAPKAPTEDVLSSNRLASVDTARGHQGPFAFIDVAAGLKNSQLPFVHLDISGVVVTPPDWQAGKPTGSPIAALVEALEARQRS</sequence>
<proteinExistence type="inferred from homology"/>